<gene>
    <name evidence="2" type="ORF">GPY61_04060</name>
</gene>
<evidence type="ECO:0000313" key="2">
    <source>
        <dbReference type="EMBL" id="MVW59097.1"/>
    </source>
</evidence>
<organism evidence="2 3">
    <name type="scientific">Massilia cellulosiltytica</name>
    <dbReference type="NCBI Taxonomy" id="2683234"/>
    <lineage>
        <taxon>Bacteria</taxon>
        <taxon>Pseudomonadati</taxon>
        <taxon>Pseudomonadota</taxon>
        <taxon>Betaproteobacteria</taxon>
        <taxon>Burkholderiales</taxon>
        <taxon>Oxalobacteraceae</taxon>
        <taxon>Telluria group</taxon>
        <taxon>Massilia</taxon>
    </lineage>
</organism>
<dbReference type="AlphaFoldDB" id="A0A7X3FXW8"/>
<comment type="caution">
    <text evidence="2">The sequence shown here is derived from an EMBL/GenBank/DDBJ whole genome shotgun (WGS) entry which is preliminary data.</text>
</comment>
<sequence length="210" mass="23110">MRKLIKYVLVAGLLTAAGCSSVDTGLRNTVVLHYQHVANVHRIDFTTPVALPNRAPVQFVLPLDSHGFWAVFLLCDLDVTGANIPSFYFDADRLRVQYGDQRYGPLRPYTLRLEDTADINSRFDTDALADAIAAELQRGPSSQVFRHGYYAQLHYRFAVYVPRALPDYSGDQLRLRYEGGQTLALGNGYPPADIANAGPGGPGIAARCLP</sequence>
<name>A0A7X3FXW8_9BURK</name>
<feature type="signal peptide" evidence="1">
    <location>
        <begin position="1"/>
        <end position="22"/>
    </location>
</feature>
<dbReference type="Proteomes" id="UP000443353">
    <property type="component" value="Unassembled WGS sequence"/>
</dbReference>
<keyword evidence="1" id="KW-0732">Signal</keyword>
<feature type="chain" id="PRO_5031129087" evidence="1">
    <location>
        <begin position="23"/>
        <end position="210"/>
    </location>
</feature>
<evidence type="ECO:0000313" key="3">
    <source>
        <dbReference type="Proteomes" id="UP000443353"/>
    </source>
</evidence>
<accession>A0A7X3FXW8</accession>
<dbReference type="EMBL" id="WSES01000001">
    <property type="protein sequence ID" value="MVW59097.1"/>
    <property type="molecule type" value="Genomic_DNA"/>
</dbReference>
<evidence type="ECO:0000256" key="1">
    <source>
        <dbReference type="SAM" id="SignalP"/>
    </source>
</evidence>
<dbReference type="PROSITE" id="PS51257">
    <property type="entry name" value="PROKAR_LIPOPROTEIN"/>
    <property type="match status" value="1"/>
</dbReference>
<dbReference type="RefSeq" id="WP_160407179.1">
    <property type="nucleotide sequence ID" value="NZ_WSES01000001.1"/>
</dbReference>
<reference evidence="2 3" key="1">
    <citation type="submission" date="2019-12" db="EMBL/GenBank/DDBJ databases">
        <authorList>
            <person name="Li C."/>
            <person name="Zhao J."/>
        </authorList>
    </citation>
    <scope>NUCLEOTIDE SEQUENCE [LARGE SCALE GENOMIC DNA]</scope>
    <source>
        <strain evidence="2 3">NEAU-DD11</strain>
    </source>
</reference>
<protein>
    <submittedName>
        <fullName evidence="2">Uncharacterized protein</fullName>
    </submittedName>
</protein>
<proteinExistence type="predicted"/>
<keyword evidence="3" id="KW-1185">Reference proteome</keyword>